<feature type="transmembrane region" description="Helical" evidence="7">
    <location>
        <begin position="103"/>
        <end position="121"/>
    </location>
</feature>
<dbReference type="InterPro" id="IPR050382">
    <property type="entry name" value="MFS_Na/Anion_cotransporter"/>
</dbReference>
<sequence length="520" mass="57667">MLFRSICNWNDKEKSILIKLSRVLIMLKYIPKRYIFSLVGLSATTIAILLQSNLSMAIVYMIQRSNLNSTLSNECIENTDLKRNCTRLNKLTSQGHLNWSPEIQGITIGVQYVGIMIGCIPGGRIAEVYGSKITLISSILLSSIVTALLPAMAYLSVYAFIVCRILIGFGTSPVFPVLVYLISRWIPTSEQSFVSSFMLAGYGTGTFIAYFTAGFLCSSDFLGGWPAVFYLSALIGIVWSAWCYFVLYDDPDIHPTISMEERDYINTNTNLEVKKVKSIPWKAMLTSIPLWALAVGAFGQFWIMAFFATSLALYMGTVLNLDSVENGDISCVPNLFRAVFACAVGVAIDCVMKRKKIPIVYIRKGATLANSIAACLGFLGVTFAGCDITISSISFIIAAMCNDFTIFGVCLAPIDMAPNLSGTLSGILNFFITTPYIILTVMIGHFTEQEQSFEQWNYIYYSSIGVIIFTTFVYLIFGTSDLQSWAVEKEDSPHEFNTFKEKPEECNGINMTHISNGTRK</sequence>
<feature type="transmembrane region" description="Helical" evidence="7">
    <location>
        <begin position="390"/>
        <end position="414"/>
    </location>
</feature>
<dbReference type="Proteomes" id="UP001054837">
    <property type="component" value="Unassembled WGS sequence"/>
</dbReference>
<comment type="subcellular location">
    <subcellularLocation>
        <location evidence="1">Membrane</location>
        <topology evidence="1">Multi-pass membrane protein</topology>
    </subcellularLocation>
</comment>
<feature type="domain" description="Major facilitator superfamily (MFS) profile" evidence="8">
    <location>
        <begin position="58"/>
        <end position="481"/>
    </location>
</feature>
<feature type="transmembrane region" description="Helical" evidence="7">
    <location>
        <begin position="458"/>
        <end position="477"/>
    </location>
</feature>
<keyword evidence="2" id="KW-0813">Transport</keyword>
<dbReference type="PANTHER" id="PTHR11662">
    <property type="entry name" value="SOLUTE CARRIER FAMILY 17"/>
    <property type="match status" value="1"/>
</dbReference>
<feature type="transmembrane region" description="Helical" evidence="7">
    <location>
        <begin position="34"/>
        <end position="62"/>
    </location>
</feature>
<dbReference type="FunFam" id="1.20.1250.20:FF:000003">
    <property type="entry name" value="Solute carrier family 17 member 3"/>
    <property type="match status" value="1"/>
</dbReference>
<feature type="transmembrane region" description="Helical" evidence="7">
    <location>
        <begin position="364"/>
        <end position="384"/>
    </location>
</feature>
<dbReference type="PANTHER" id="PTHR11662:SF399">
    <property type="entry name" value="FI19708P1-RELATED"/>
    <property type="match status" value="1"/>
</dbReference>
<dbReference type="GO" id="GO:0006820">
    <property type="term" value="P:monoatomic anion transport"/>
    <property type="evidence" value="ECO:0007669"/>
    <property type="project" value="TreeGrafter"/>
</dbReference>
<evidence type="ECO:0000256" key="3">
    <source>
        <dbReference type="ARBA" id="ARBA00022692"/>
    </source>
</evidence>
<comment type="caution">
    <text evidence="9">The sequence shown here is derived from an EMBL/GenBank/DDBJ whole genome shotgun (WGS) entry which is preliminary data.</text>
</comment>
<dbReference type="InterPro" id="IPR036259">
    <property type="entry name" value="MFS_trans_sf"/>
</dbReference>
<dbReference type="AlphaFoldDB" id="A0AAV4RGM9"/>
<proteinExistence type="predicted"/>
<dbReference type="Gene3D" id="1.20.1250.20">
    <property type="entry name" value="MFS general substrate transporter like domains"/>
    <property type="match status" value="2"/>
</dbReference>
<protein>
    <recommendedName>
        <fullName evidence="8">Major facilitator superfamily (MFS) profile domain-containing protein</fullName>
    </recommendedName>
</protein>
<feature type="transmembrane region" description="Helical" evidence="7">
    <location>
        <begin position="228"/>
        <end position="247"/>
    </location>
</feature>
<dbReference type="GO" id="GO:0016020">
    <property type="term" value="C:membrane"/>
    <property type="evidence" value="ECO:0007669"/>
    <property type="project" value="UniProtKB-SubCell"/>
</dbReference>
<organism evidence="9 10">
    <name type="scientific">Caerostris darwini</name>
    <dbReference type="NCBI Taxonomy" id="1538125"/>
    <lineage>
        <taxon>Eukaryota</taxon>
        <taxon>Metazoa</taxon>
        <taxon>Ecdysozoa</taxon>
        <taxon>Arthropoda</taxon>
        <taxon>Chelicerata</taxon>
        <taxon>Arachnida</taxon>
        <taxon>Araneae</taxon>
        <taxon>Araneomorphae</taxon>
        <taxon>Entelegynae</taxon>
        <taxon>Araneoidea</taxon>
        <taxon>Araneidae</taxon>
        <taxon>Caerostris</taxon>
    </lineage>
</organism>
<name>A0AAV4RGM9_9ARAC</name>
<feature type="transmembrane region" description="Helical" evidence="7">
    <location>
        <begin position="158"/>
        <end position="181"/>
    </location>
</feature>
<evidence type="ECO:0000313" key="10">
    <source>
        <dbReference type="Proteomes" id="UP001054837"/>
    </source>
</evidence>
<dbReference type="InterPro" id="IPR011701">
    <property type="entry name" value="MFS"/>
</dbReference>
<evidence type="ECO:0000256" key="4">
    <source>
        <dbReference type="ARBA" id="ARBA00022847"/>
    </source>
</evidence>
<evidence type="ECO:0000259" key="8">
    <source>
        <dbReference type="PROSITE" id="PS50850"/>
    </source>
</evidence>
<evidence type="ECO:0000256" key="6">
    <source>
        <dbReference type="ARBA" id="ARBA00023136"/>
    </source>
</evidence>
<gene>
    <name evidence="9" type="primary">Slc17a1</name>
    <name evidence="9" type="ORF">CDAR_198161</name>
</gene>
<feature type="transmembrane region" description="Helical" evidence="7">
    <location>
        <begin position="290"/>
        <end position="315"/>
    </location>
</feature>
<keyword evidence="3 7" id="KW-0812">Transmembrane</keyword>
<keyword evidence="6 7" id="KW-0472">Membrane</keyword>
<feature type="transmembrane region" description="Helical" evidence="7">
    <location>
        <begin position="193"/>
        <end position="216"/>
    </location>
</feature>
<evidence type="ECO:0000313" key="9">
    <source>
        <dbReference type="EMBL" id="GIY20056.1"/>
    </source>
</evidence>
<feature type="transmembrane region" description="Helical" evidence="7">
    <location>
        <begin position="335"/>
        <end position="352"/>
    </location>
</feature>
<evidence type="ECO:0000256" key="7">
    <source>
        <dbReference type="SAM" id="Phobius"/>
    </source>
</evidence>
<dbReference type="Pfam" id="PF07690">
    <property type="entry name" value="MFS_1"/>
    <property type="match status" value="1"/>
</dbReference>
<reference evidence="9 10" key="1">
    <citation type="submission" date="2021-06" db="EMBL/GenBank/DDBJ databases">
        <title>Caerostris darwini draft genome.</title>
        <authorList>
            <person name="Kono N."/>
            <person name="Arakawa K."/>
        </authorList>
    </citation>
    <scope>NUCLEOTIDE SEQUENCE [LARGE SCALE GENOMIC DNA]</scope>
</reference>
<evidence type="ECO:0000256" key="5">
    <source>
        <dbReference type="ARBA" id="ARBA00022989"/>
    </source>
</evidence>
<feature type="transmembrane region" description="Helical" evidence="7">
    <location>
        <begin position="133"/>
        <end position="152"/>
    </location>
</feature>
<evidence type="ECO:0000256" key="1">
    <source>
        <dbReference type="ARBA" id="ARBA00004141"/>
    </source>
</evidence>
<keyword evidence="5 7" id="KW-1133">Transmembrane helix</keyword>
<dbReference type="InterPro" id="IPR020846">
    <property type="entry name" value="MFS_dom"/>
</dbReference>
<accession>A0AAV4RGM9</accession>
<feature type="transmembrane region" description="Helical" evidence="7">
    <location>
        <begin position="426"/>
        <end position="446"/>
    </location>
</feature>
<keyword evidence="4" id="KW-0769">Symport</keyword>
<dbReference type="GO" id="GO:0015293">
    <property type="term" value="F:symporter activity"/>
    <property type="evidence" value="ECO:0007669"/>
    <property type="project" value="UniProtKB-KW"/>
</dbReference>
<dbReference type="FunFam" id="1.20.1250.20:FF:000423">
    <property type="entry name" value="Putative inorganic phosphate cotransporter-like Protein"/>
    <property type="match status" value="1"/>
</dbReference>
<keyword evidence="10" id="KW-1185">Reference proteome</keyword>
<evidence type="ECO:0000256" key="2">
    <source>
        <dbReference type="ARBA" id="ARBA00022448"/>
    </source>
</evidence>
<dbReference type="EMBL" id="BPLQ01006094">
    <property type="protein sequence ID" value="GIY20056.1"/>
    <property type="molecule type" value="Genomic_DNA"/>
</dbReference>
<dbReference type="SUPFAM" id="SSF103473">
    <property type="entry name" value="MFS general substrate transporter"/>
    <property type="match status" value="1"/>
</dbReference>
<dbReference type="PROSITE" id="PS50850">
    <property type="entry name" value="MFS"/>
    <property type="match status" value="1"/>
</dbReference>